<evidence type="ECO:0000313" key="7">
    <source>
        <dbReference type="EMBL" id="KDQ50242.1"/>
    </source>
</evidence>
<dbReference type="GO" id="GO:0016020">
    <property type="term" value="C:membrane"/>
    <property type="evidence" value="ECO:0007669"/>
    <property type="project" value="UniProtKB-SubCell"/>
</dbReference>
<dbReference type="InterPro" id="IPR009311">
    <property type="entry name" value="IFI6/IFI27-like"/>
</dbReference>
<dbReference type="Pfam" id="PF06140">
    <property type="entry name" value="Ifi-6-16"/>
    <property type="match status" value="1"/>
</dbReference>
<evidence type="ECO:0000256" key="5">
    <source>
        <dbReference type="ARBA" id="ARBA00023136"/>
    </source>
</evidence>
<feature type="transmembrane region" description="Helical" evidence="6">
    <location>
        <begin position="124"/>
        <end position="145"/>
    </location>
</feature>
<feature type="transmembrane region" description="Helical" evidence="6">
    <location>
        <begin position="39"/>
        <end position="58"/>
    </location>
</feature>
<evidence type="ECO:0000256" key="6">
    <source>
        <dbReference type="SAM" id="Phobius"/>
    </source>
</evidence>
<reference evidence="8" key="1">
    <citation type="journal article" date="2014" name="Proc. Natl. Acad. Sci. U.S.A.">
        <title>Extensive sampling of basidiomycete genomes demonstrates inadequacy of the white-rot/brown-rot paradigm for wood decay fungi.</title>
        <authorList>
            <person name="Riley R."/>
            <person name="Salamov A.A."/>
            <person name="Brown D.W."/>
            <person name="Nagy L.G."/>
            <person name="Floudas D."/>
            <person name="Held B.W."/>
            <person name="Levasseur A."/>
            <person name="Lombard V."/>
            <person name="Morin E."/>
            <person name="Otillar R."/>
            <person name="Lindquist E.A."/>
            <person name="Sun H."/>
            <person name="LaButti K.M."/>
            <person name="Schmutz J."/>
            <person name="Jabbour D."/>
            <person name="Luo H."/>
            <person name="Baker S.E."/>
            <person name="Pisabarro A.G."/>
            <person name="Walton J.D."/>
            <person name="Blanchette R.A."/>
            <person name="Henrissat B."/>
            <person name="Martin F."/>
            <person name="Cullen D."/>
            <person name="Hibbett D.S."/>
            <person name="Grigoriev I.V."/>
        </authorList>
    </citation>
    <scope>NUCLEOTIDE SEQUENCE [LARGE SCALE GENOMIC DNA]</scope>
    <source>
        <strain evidence="8">MUCL 33604</strain>
    </source>
</reference>
<dbReference type="AlphaFoldDB" id="A0A067PGU3"/>
<evidence type="ECO:0000313" key="8">
    <source>
        <dbReference type="Proteomes" id="UP000027265"/>
    </source>
</evidence>
<dbReference type="OrthoDB" id="440424at2759"/>
<evidence type="ECO:0000256" key="3">
    <source>
        <dbReference type="ARBA" id="ARBA00022692"/>
    </source>
</evidence>
<proteinExistence type="inferred from homology"/>
<evidence type="ECO:0000256" key="4">
    <source>
        <dbReference type="ARBA" id="ARBA00022989"/>
    </source>
</evidence>
<dbReference type="InParanoid" id="A0A067PGU3"/>
<keyword evidence="5 6" id="KW-0472">Membrane</keyword>
<accession>A0A067PGU3</accession>
<feature type="transmembrane region" description="Helical" evidence="6">
    <location>
        <begin position="79"/>
        <end position="112"/>
    </location>
</feature>
<dbReference type="HOGENOM" id="CLU_1482193_0_0_1"/>
<feature type="non-terminal residue" evidence="7">
    <location>
        <position position="149"/>
    </location>
</feature>
<keyword evidence="3 6" id="KW-0812">Transmembrane</keyword>
<keyword evidence="4 6" id="KW-1133">Transmembrane helix</keyword>
<dbReference type="InterPro" id="IPR038213">
    <property type="entry name" value="IFI6/IFI27-like_sf"/>
</dbReference>
<dbReference type="Proteomes" id="UP000027265">
    <property type="component" value="Unassembled WGS sequence"/>
</dbReference>
<comment type="subcellular location">
    <subcellularLocation>
        <location evidence="1">Membrane</location>
        <topology evidence="1">Multi-pass membrane protein</topology>
    </subcellularLocation>
</comment>
<dbReference type="EMBL" id="KL197763">
    <property type="protein sequence ID" value="KDQ50242.1"/>
    <property type="molecule type" value="Genomic_DNA"/>
</dbReference>
<keyword evidence="8" id="KW-1185">Reference proteome</keyword>
<comment type="similarity">
    <text evidence="2">Belongs to the IFI6/IFI27 family.</text>
</comment>
<dbReference type="Gene3D" id="6.10.110.10">
    <property type="match status" value="1"/>
</dbReference>
<dbReference type="PANTHER" id="PTHR16932:SF18">
    <property type="entry name" value="INTERFERON, ALPHA-INDUCIBLE PROTEIN 27-LIKE 2"/>
    <property type="match status" value="1"/>
</dbReference>
<evidence type="ECO:0000256" key="2">
    <source>
        <dbReference type="ARBA" id="ARBA00007262"/>
    </source>
</evidence>
<organism evidence="7 8">
    <name type="scientific">Jaapia argillacea MUCL 33604</name>
    <dbReference type="NCBI Taxonomy" id="933084"/>
    <lineage>
        <taxon>Eukaryota</taxon>
        <taxon>Fungi</taxon>
        <taxon>Dikarya</taxon>
        <taxon>Basidiomycota</taxon>
        <taxon>Agaricomycotina</taxon>
        <taxon>Agaricomycetes</taxon>
        <taxon>Agaricomycetidae</taxon>
        <taxon>Jaapiales</taxon>
        <taxon>Jaapiaceae</taxon>
        <taxon>Jaapia</taxon>
    </lineage>
</organism>
<gene>
    <name evidence="7" type="ORF">JAAARDRAFT_211836</name>
</gene>
<evidence type="ECO:0000256" key="1">
    <source>
        <dbReference type="ARBA" id="ARBA00004141"/>
    </source>
</evidence>
<dbReference type="PANTHER" id="PTHR16932">
    <property type="entry name" value="INTERFERON ALPHA-INDUCIBLE PROTEIN 27"/>
    <property type="match status" value="1"/>
</dbReference>
<protein>
    <submittedName>
        <fullName evidence="7">Uncharacterized protein</fullName>
    </submittedName>
</protein>
<name>A0A067PGU3_9AGAM</name>
<sequence length="149" mass="16346">MPALPDFVSTYMVQVMSPSLVEDPVGDGKDMFVGFFARIWFWLQSCFSGFDLNVFRRIGDWIKDKGEVVLHWIQENKEMLILCGIILLVVILVVLVICVTPFLLVGIIQLIGFGAAGIVKGSFAAFYQATILGGLIAKGSLFAILQSIG</sequence>